<evidence type="ECO:0000313" key="3">
    <source>
        <dbReference type="EMBL" id="OQO01166.1"/>
    </source>
</evidence>
<dbReference type="GO" id="GO:0008081">
    <property type="term" value="F:phosphoric diester hydrolase activity"/>
    <property type="evidence" value="ECO:0007669"/>
    <property type="project" value="InterPro"/>
</dbReference>
<feature type="domain" description="Phosphatidylinositol-specific phospholipase C X" evidence="2">
    <location>
        <begin position="88"/>
        <end position="256"/>
    </location>
</feature>
<dbReference type="SUPFAM" id="SSF51695">
    <property type="entry name" value="PLC-like phosphodiesterases"/>
    <property type="match status" value="1"/>
</dbReference>
<organism evidence="3 4">
    <name type="scientific">Cryoendolithus antarcticus</name>
    <dbReference type="NCBI Taxonomy" id="1507870"/>
    <lineage>
        <taxon>Eukaryota</taxon>
        <taxon>Fungi</taxon>
        <taxon>Dikarya</taxon>
        <taxon>Ascomycota</taxon>
        <taxon>Pezizomycotina</taxon>
        <taxon>Dothideomycetes</taxon>
        <taxon>Dothideomycetidae</taxon>
        <taxon>Cladosporiales</taxon>
        <taxon>Cladosporiaceae</taxon>
        <taxon>Cryoendolithus</taxon>
    </lineage>
</organism>
<dbReference type="GO" id="GO:0006629">
    <property type="term" value="P:lipid metabolic process"/>
    <property type="evidence" value="ECO:0007669"/>
    <property type="project" value="InterPro"/>
</dbReference>
<gene>
    <name evidence="3" type="ORF">B0A48_13409</name>
</gene>
<proteinExistence type="predicted"/>
<dbReference type="CDD" id="cd08586">
    <property type="entry name" value="PI-PLCc_BcPLC_like"/>
    <property type="match status" value="1"/>
</dbReference>
<dbReference type="SMART" id="SM00148">
    <property type="entry name" value="PLCXc"/>
    <property type="match status" value="1"/>
</dbReference>
<evidence type="ECO:0000313" key="4">
    <source>
        <dbReference type="Proteomes" id="UP000192596"/>
    </source>
</evidence>
<dbReference type="AlphaFoldDB" id="A0A1V8SPS4"/>
<dbReference type="OrthoDB" id="1046782at2759"/>
<keyword evidence="1" id="KW-0472">Membrane</keyword>
<keyword evidence="1" id="KW-1133">Transmembrane helix</keyword>
<evidence type="ECO:0000256" key="1">
    <source>
        <dbReference type="SAM" id="Phobius"/>
    </source>
</evidence>
<dbReference type="InterPro" id="IPR051057">
    <property type="entry name" value="PI-PLC_domain"/>
</dbReference>
<sequence>MFLPSLSARNIFLCVNMLAVSATILYIFAIFSGGSDGSPSKNASHHGHSTSYLADFALVQTLQQASPIFGLPQRNNSKTSHWMSSYPDSTPLTHLNIPGTHDSATWNYSQTTQNALKPIVALVSDPSYPPDWFRCQSRSFIDMLDDGIRAFDLRYAHDVTNSTLVFWHGPSLQSETATVGDVLIAFYSWLDSHPSEVLFLSFQYEGSTSRYSANDAGVQTLLYSELTSAAAKRYIKQDHTLGTLGDARGKIVLLRRFDLTLLPASYTTELPGLHFSPSAWTDNGPNITLVYDIATDGTAYIEDYYSPNTAVNSTAELNIRYKLNATVAHLDYAASDAHADDLFWTFASSTNIAHLPPITPKIQALGDETDTPDGGVNQQLVPFLKTMQGKRLGIVMFDFYEKPAELLPLFLGLTPQ</sequence>
<evidence type="ECO:0000259" key="2">
    <source>
        <dbReference type="SMART" id="SM00148"/>
    </source>
</evidence>
<dbReference type="Proteomes" id="UP000192596">
    <property type="component" value="Unassembled WGS sequence"/>
</dbReference>
<dbReference type="STRING" id="1507870.A0A1V8SPS4"/>
<dbReference type="InterPro" id="IPR000909">
    <property type="entry name" value="PLipase_C_PInositol-sp_X_dom"/>
</dbReference>
<feature type="transmembrane region" description="Helical" evidence="1">
    <location>
        <begin position="12"/>
        <end position="31"/>
    </location>
</feature>
<dbReference type="PANTHER" id="PTHR13593:SF116">
    <property type="entry name" value="PLC-LIKE PHOSPHODIESTERASE"/>
    <property type="match status" value="1"/>
</dbReference>
<protein>
    <recommendedName>
        <fullName evidence="2">Phosphatidylinositol-specific phospholipase C X domain-containing protein</fullName>
    </recommendedName>
</protein>
<dbReference type="InParanoid" id="A0A1V8SPS4"/>
<accession>A0A1V8SPS4</accession>
<dbReference type="EMBL" id="NAJO01000032">
    <property type="protein sequence ID" value="OQO01166.1"/>
    <property type="molecule type" value="Genomic_DNA"/>
</dbReference>
<comment type="caution">
    <text evidence="3">The sequence shown here is derived from an EMBL/GenBank/DDBJ whole genome shotgun (WGS) entry which is preliminary data.</text>
</comment>
<keyword evidence="4" id="KW-1185">Reference proteome</keyword>
<dbReference type="PANTHER" id="PTHR13593">
    <property type="match status" value="1"/>
</dbReference>
<dbReference type="InterPro" id="IPR017946">
    <property type="entry name" value="PLC-like_Pdiesterase_TIM-brl"/>
</dbReference>
<keyword evidence="1" id="KW-0812">Transmembrane</keyword>
<name>A0A1V8SPS4_9PEZI</name>
<reference evidence="4" key="1">
    <citation type="submission" date="2017-03" db="EMBL/GenBank/DDBJ databases">
        <title>Genomes of endolithic fungi from Antarctica.</title>
        <authorList>
            <person name="Coleine C."/>
            <person name="Masonjones S."/>
            <person name="Stajich J.E."/>
        </authorList>
    </citation>
    <scope>NUCLEOTIDE SEQUENCE [LARGE SCALE GENOMIC DNA]</scope>
    <source>
        <strain evidence="4">CCFEE 5527</strain>
    </source>
</reference>
<dbReference type="Pfam" id="PF00388">
    <property type="entry name" value="PI-PLC-X"/>
    <property type="match status" value="1"/>
</dbReference>
<dbReference type="PROSITE" id="PS50007">
    <property type="entry name" value="PIPLC_X_DOMAIN"/>
    <property type="match status" value="1"/>
</dbReference>
<dbReference type="Gene3D" id="3.20.20.190">
    <property type="entry name" value="Phosphatidylinositol (PI) phosphodiesterase"/>
    <property type="match status" value="1"/>
</dbReference>